<sequence>MKSYKYEVTYPNGDTDVFLTPLEAKREVRKAGGGTIKRIAEQAPATT</sequence>
<keyword evidence="2" id="KW-1185">Reference proteome</keyword>
<gene>
    <name evidence="1" type="ORF">OED52_13710</name>
</gene>
<proteinExistence type="predicted"/>
<protein>
    <submittedName>
        <fullName evidence="1">Uncharacterized protein</fullName>
    </submittedName>
</protein>
<reference evidence="1" key="1">
    <citation type="submission" date="2022-10" db="EMBL/GenBank/DDBJ databases">
        <title>Rhodococcus ferula Z13 complete genome.</title>
        <authorList>
            <person name="Long X."/>
            <person name="Zang M."/>
        </authorList>
    </citation>
    <scope>NUCLEOTIDE SEQUENCE</scope>
    <source>
        <strain evidence="1">Z13</strain>
    </source>
</reference>
<dbReference type="EMBL" id="CP107551">
    <property type="protein sequence ID" value="UYP17728.1"/>
    <property type="molecule type" value="Genomic_DNA"/>
</dbReference>
<accession>A0ACD4DDI3</accession>
<organism evidence="1 2">
    <name type="scientific">Rhodococcus sacchari</name>
    <dbReference type="NCBI Taxonomy" id="2962047"/>
    <lineage>
        <taxon>Bacteria</taxon>
        <taxon>Bacillati</taxon>
        <taxon>Actinomycetota</taxon>
        <taxon>Actinomycetes</taxon>
        <taxon>Mycobacteriales</taxon>
        <taxon>Nocardiaceae</taxon>
        <taxon>Rhodococcus</taxon>
    </lineage>
</organism>
<evidence type="ECO:0000313" key="2">
    <source>
        <dbReference type="Proteomes" id="UP001156484"/>
    </source>
</evidence>
<name>A0ACD4DDI3_9NOCA</name>
<evidence type="ECO:0000313" key="1">
    <source>
        <dbReference type="EMBL" id="UYP17728.1"/>
    </source>
</evidence>
<dbReference type="Proteomes" id="UP001156484">
    <property type="component" value="Chromosome"/>
</dbReference>